<evidence type="ECO:0000313" key="2">
    <source>
        <dbReference type="Proteomes" id="UP000001022"/>
    </source>
</evidence>
<sequence>MYGGNSHFIIRIIYIRMAGPKAKTLASNSLYYA</sequence>
<reference evidence="2" key="1">
    <citation type="submission" date="2003-06" db="EMBL/GenBank/DDBJ databases">
        <title>The complete genome sequence of Haemophilus ducreyi.</title>
        <authorList>
            <person name="Munson R.S. Jr."/>
            <person name="Ray W.C."/>
            <person name="Mahairas G."/>
            <person name="Sabo P."/>
            <person name="Mungur R."/>
            <person name="Johnson L."/>
            <person name="Nguyen D."/>
            <person name="Wang J."/>
            <person name="Forst C."/>
            <person name="Hood L."/>
        </authorList>
    </citation>
    <scope>NUCLEOTIDE SEQUENCE [LARGE SCALE GENOMIC DNA]</scope>
    <source>
        <strain evidence="2">35000HP / ATCC 700724</strain>
    </source>
</reference>
<accession>Q7VKP8</accession>
<dbReference type="AlphaFoldDB" id="Q7VKP8"/>
<proteinExistence type="predicted"/>
<evidence type="ECO:0000313" key="1">
    <source>
        <dbReference type="EMBL" id="AAP96574.1"/>
    </source>
</evidence>
<dbReference type="HOGENOM" id="CLU_3382121_0_0_6"/>
<dbReference type="KEGG" id="hdu:HD_1825"/>
<dbReference type="Proteomes" id="UP000001022">
    <property type="component" value="Chromosome"/>
</dbReference>
<organism evidence="1 2">
    <name type="scientific">Haemophilus ducreyi (strain 35000HP / ATCC 700724)</name>
    <dbReference type="NCBI Taxonomy" id="233412"/>
    <lineage>
        <taxon>Bacteria</taxon>
        <taxon>Pseudomonadati</taxon>
        <taxon>Pseudomonadota</taxon>
        <taxon>Gammaproteobacteria</taxon>
        <taxon>Pasteurellales</taxon>
        <taxon>Pasteurellaceae</taxon>
        <taxon>Haemophilus</taxon>
    </lineage>
</organism>
<protein>
    <submittedName>
        <fullName evidence="1">Uncharacterized protein</fullName>
    </submittedName>
</protein>
<name>Q7VKP8_HAEDU</name>
<dbReference type="EMBL" id="AE017143">
    <property type="protein sequence ID" value="AAP96574.1"/>
    <property type="molecule type" value="Genomic_DNA"/>
</dbReference>
<keyword evidence="2" id="KW-1185">Reference proteome</keyword>
<gene>
    <name evidence="1" type="ordered locus">HD_1825</name>
</gene>